<reference evidence="5 6" key="1">
    <citation type="submission" date="2023-07" db="EMBL/GenBank/DDBJ databases">
        <title>Genomic Encyclopedia of Type Strains, Phase IV (KMG-IV): sequencing the most valuable type-strain genomes for metagenomic binning, comparative biology and taxonomic classification.</title>
        <authorList>
            <person name="Goeker M."/>
        </authorList>
    </citation>
    <scope>NUCLEOTIDE SEQUENCE [LARGE SCALE GENOMIC DNA]</scope>
    <source>
        <strain evidence="5 6">DSM 9768</strain>
    </source>
</reference>
<name>A0ABU0A1U8_9BACI</name>
<evidence type="ECO:0000259" key="4">
    <source>
        <dbReference type="Pfam" id="PF09976"/>
    </source>
</evidence>
<dbReference type="EMBL" id="JAUSUG010000028">
    <property type="protein sequence ID" value="MDQ0257463.1"/>
    <property type="molecule type" value="Genomic_DNA"/>
</dbReference>
<dbReference type="PANTHER" id="PTHR45586:SF15">
    <property type="entry name" value="TPR REPEAT-CONTAINING PROTEIN YPIA"/>
    <property type="match status" value="1"/>
</dbReference>
<dbReference type="InterPro" id="IPR019734">
    <property type="entry name" value="TPR_rpt"/>
</dbReference>
<evidence type="ECO:0000313" key="6">
    <source>
        <dbReference type="Proteomes" id="UP001230005"/>
    </source>
</evidence>
<evidence type="ECO:0000256" key="1">
    <source>
        <dbReference type="ARBA" id="ARBA00022737"/>
    </source>
</evidence>
<dbReference type="Proteomes" id="UP001230005">
    <property type="component" value="Unassembled WGS sequence"/>
</dbReference>
<feature type="domain" description="Ancillary SecYEG translocon subunit/Cell division coordinator CpoB TPR" evidence="4">
    <location>
        <begin position="209"/>
        <end position="375"/>
    </location>
</feature>
<feature type="repeat" description="TPR" evidence="3">
    <location>
        <begin position="274"/>
        <end position="307"/>
    </location>
</feature>
<proteinExistence type="predicted"/>
<dbReference type="PANTHER" id="PTHR45586">
    <property type="entry name" value="TPR REPEAT-CONTAINING PROTEIN PA4667"/>
    <property type="match status" value="1"/>
</dbReference>
<comment type="caution">
    <text evidence="5">The sequence shown here is derived from an EMBL/GenBank/DDBJ whole genome shotgun (WGS) entry which is preliminary data.</text>
</comment>
<dbReference type="InterPro" id="IPR018704">
    <property type="entry name" value="SecYEG/CpoB_TPR"/>
</dbReference>
<accession>A0ABU0A1U8</accession>
<feature type="repeat" description="TPR" evidence="3">
    <location>
        <begin position="135"/>
        <end position="168"/>
    </location>
</feature>
<dbReference type="SUPFAM" id="SSF48452">
    <property type="entry name" value="TPR-like"/>
    <property type="match status" value="2"/>
</dbReference>
<evidence type="ECO:0000313" key="5">
    <source>
        <dbReference type="EMBL" id="MDQ0257463.1"/>
    </source>
</evidence>
<feature type="repeat" description="TPR" evidence="3">
    <location>
        <begin position="206"/>
        <end position="239"/>
    </location>
</feature>
<keyword evidence="2 3" id="KW-0802">TPR repeat</keyword>
<protein>
    <submittedName>
        <fullName evidence="5">Tetratricopeptide (TPR) repeat protein</fullName>
    </submittedName>
</protein>
<evidence type="ECO:0000256" key="2">
    <source>
        <dbReference type="ARBA" id="ARBA00022803"/>
    </source>
</evidence>
<dbReference type="InterPro" id="IPR011990">
    <property type="entry name" value="TPR-like_helical_dom_sf"/>
</dbReference>
<dbReference type="Gene3D" id="1.25.40.10">
    <property type="entry name" value="Tetratricopeptide repeat domain"/>
    <property type="match status" value="4"/>
</dbReference>
<evidence type="ECO:0000256" key="3">
    <source>
        <dbReference type="PROSITE-ProRule" id="PRU00339"/>
    </source>
</evidence>
<keyword evidence="6" id="KW-1185">Reference proteome</keyword>
<dbReference type="RefSeq" id="WP_307331219.1">
    <property type="nucleotide sequence ID" value="NZ_JAUSUG010000028.1"/>
</dbReference>
<dbReference type="InterPro" id="IPR051012">
    <property type="entry name" value="CellSynth/LPSAsmb/PSIAsmb"/>
</dbReference>
<gene>
    <name evidence="5" type="ORF">J2S74_004921</name>
</gene>
<dbReference type="PROSITE" id="PS50005">
    <property type="entry name" value="TPR"/>
    <property type="match status" value="3"/>
</dbReference>
<organism evidence="5 6">
    <name type="scientific">Evansella vedderi</name>
    <dbReference type="NCBI Taxonomy" id="38282"/>
    <lineage>
        <taxon>Bacteria</taxon>
        <taxon>Bacillati</taxon>
        <taxon>Bacillota</taxon>
        <taxon>Bacilli</taxon>
        <taxon>Bacillales</taxon>
        <taxon>Bacillaceae</taxon>
        <taxon>Evansella</taxon>
    </lineage>
</organism>
<dbReference type="Pfam" id="PF09976">
    <property type="entry name" value="TPR_21"/>
    <property type="match status" value="1"/>
</dbReference>
<dbReference type="SMART" id="SM00028">
    <property type="entry name" value="TPR"/>
    <property type="match status" value="9"/>
</dbReference>
<keyword evidence="1" id="KW-0677">Repeat</keyword>
<sequence length="424" mass="48814">MNHQLQEAIQLIEQGYHEKGLMKIEKLRNIADDEGKRSIAELYYELGLVDRSLELIEELMFQYPDHGELFAFAAECYSELGKEDDAIDMLMEIKKGDSAYVQAQLLLADIYQNQGLEEVAEQKLLEAEKSSPDEPILLYGLGEFYLSRGDYQQSIPYFKRVIYQDDLKNIEELNPYLRIAEAYSATGQFEDALTNYEKGIETNEDINGLFGYGYTALQIEDYETAIKQFSRLKELDPDFTTLYPFLAKALRNKNRMKEALEVLQEGIYKDEYNEELYLEMAKTQFATGNSEEGKSFLEKVIAINPSNVTAVKELLMFFMEMEDFGGVIELLSFLEDYGEYDPLFERYKAKALYEEDDLKNALKAYEAALDAFGDDIEVLEEAAYAYLEAGEKENGIRLLEKLFTLSPDRTDVEERLRDLTEGAN</sequence>
<dbReference type="Pfam" id="PF13424">
    <property type="entry name" value="TPR_12"/>
    <property type="match status" value="1"/>
</dbReference>